<evidence type="ECO:0000313" key="3">
    <source>
        <dbReference type="Proteomes" id="UP000244005"/>
    </source>
</evidence>
<accession>A0A2R6W9G0</accession>
<protein>
    <submittedName>
        <fullName evidence="2">Uncharacterized protein</fullName>
    </submittedName>
</protein>
<evidence type="ECO:0000256" key="1">
    <source>
        <dbReference type="SAM" id="MobiDB-lite"/>
    </source>
</evidence>
<reference evidence="3" key="1">
    <citation type="journal article" date="2017" name="Cell">
        <title>Insights into land plant evolution garnered from the Marchantia polymorpha genome.</title>
        <authorList>
            <person name="Bowman J.L."/>
            <person name="Kohchi T."/>
            <person name="Yamato K.T."/>
            <person name="Jenkins J."/>
            <person name="Shu S."/>
            <person name="Ishizaki K."/>
            <person name="Yamaoka S."/>
            <person name="Nishihama R."/>
            <person name="Nakamura Y."/>
            <person name="Berger F."/>
            <person name="Adam C."/>
            <person name="Aki S.S."/>
            <person name="Althoff F."/>
            <person name="Araki T."/>
            <person name="Arteaga-Vazquez M.A."/>
            <person name="Balasubrmanian S."/>
            <person name="Barry K."/>
            <person name="Bauer D."/>
            <person name="Boehm C.R."/>
            <person name="Briginshaw L."/>
            <person name="Caballero-Perez J."/>
            <person name="Catarino B."/>
            <person name="Chen F."/>
            <person name="Chiyoda S."/>
            <person name="Chovatia M."/>
            <person name="Davies K.M."/>
            <person name="Delmans M."/>
            <person name="Demura T."/>
            <person name="Dierschke T."/>
            <person name="Dolan L."/>
            <person name="Dorantes-Acosta A.E."/>
            <person name="Eklund D.M."/>
            <person name="Florent S.N."/>
            <person name="Flores-Sandoval E."/>
            <person name="Fujiyama A."/>
            <person name="Fukuzawa H."/>
            <person name="Galik B."/>
            <person name="Grimanelli D."/>
            <person name="Grimwood J."/>
            <person name="Grossniklaus U."/>
            <person name="Hamada T."/>
            <person name="Haseloff J."/>
            <person name="Hetherington A.J."/>
            <person name="Higo A."/>
            <person name="Hirakawa Y."/>
            <person name="Hundley H.N."/>
            <person name="Ikeda Y."/>
            <person name="Inoue K."/>
            <person name="Inoue S.I."/>
            <person name="Ishida S."/>
            <person name="Jia Q."/>
            <person name="Kakita M."/>
            <person name="Kanazawa T."/>
            <person name="Kawai Y."/>
            <person name="Kawashima T."/>
            <person name="Kennedy M."/>
            <person name="Kinose K."/>
            <person name="Kinoshita T."/>
            <person name="Kohara Y."/>
            <person name="Koide E."/>
            <person name="Komatsu K."/>
            <person name="Kopischke S."/>
            <person name="Kubo M."/>
            <person name="Kyozuka J."/>
            <person name="Lagercrantz U."/>
            <person name="Lin S.S."/>
            <person name="Lindquist E."/>
            <person name="Lipzen A.M."/>
            <person name="Lu C.W."/>
            <person name="De Luna E."/>
            <person name="Martienssen R.A."/>
            <person name="Minamino N."/>
            <person name="Mizutani M."/>
            <person name="Mizutani M."/>
            <person name="Mochizuki N."/>
            <person name="Monte I."/>
            <person name="Mosher R."/>
            <person name="Nagasaki H."/>
            <person name="Nakagami H."/>
            <person name="Naramoto S."/>
            <person name="Nishitani K."/>
            <person name="Ohtani M."/>
            <person name="Okamoto T."/>
            <person name="Okumura M."/>
            <person name="Phillips J."/>
            <person name="Pollak B."/>
            <person name="Reinders A."/>
            <person name="Rovekamp M."/>
            <person name="Sano R."/>
            <person name="Sawa S."/>
            <person name="Schmid M.W."/>
            <person name="Shirakawa M."/>
            <person name="Solano R."/>
            <person name="Spunde A."/>
            <person name="Suetsugu N."/>
            <person name="Sugano S."/>
            <person name="Sugiyama A."/>
            <person name="Sun R."/>
            <person name="Suzuki Y."/>
            <person name="Takenaka M."/>
            <person name="Takezawa D."/>
            <person name="Tomogane H."/>
            <person name="Tsuzuki M."/>
            <person name="Ueda T."/>
            <person name="Umeda M."/>
            <person name="Ward J.M."/>
            <person name="Watanabe Y."/>
            <person name="Yazaki K."/>
            <person name="Yokoyama R."/>
            <person name="Yoshitake Y."/>
            <person name="Yotsui I."/>
            <person name="Zachgo S."/>
            <person name="Schmutz J."/>
        </authorList>
    </citation>
    <scope>NUCLEOTIDE SEQUENCE [LARGE SCALE GENOMIC DNA]</scope>
    <source>
        <strain evidence="3">Tak-1</strain>
    </source>
</reference>
<proteinExistence type="predicted"/>
<evidence type="ECO:0000313" key="2">
    <source>
        <dbReference type="EMBL" id="PTQ30487.1"/>
    </source>
</evidence>
<dbReference type="EMBL" id="KZ772796">
    <property type="protein sequence ID" value="PTQ30487.1"/>
    <property type="molecule type" value="Genomic_DNA"/>
</dbReference>
<dbReference type="Proteomes" id="UP000244005">
    <property type="component" value="Unassembled WGS sequence"/>
</dbReference>
<sequence>MIEACERHCGFGPGHMGRTAAQRKEAVASRAGGSEAPRGRTSWGRAGGDPRASPAEGPHKRSGTADRPRGRGYRLSRDAEFHEAPDRIDWACSGLGEGEGDLEKA</sequence>
<feature type="compositionally biased region" description="Basic and acidic residues" evidence="1">
    <location>
        <begin position="57"/>
        <end position="89"/>
    </location>
</feature>
<organism evidence="2 3">
    <name type="scientific">Marchantia polymorpha</name>
    <name type="common">Common liverwort</name>
    <name type="synonym">Marchantia aquatica</name>
    <dbReference type="NCBI Taxonomy" id="3197"/>
    <lineage>
        <taxon>Eukaryota</taxon>
        <taxon>Viridiplantae</taxon>
        <taxon>Streptophyta</taxon>
        <taxon>Embryophyta</taxon>
        <taxon>Marchantiophyta</taxon>
        <taxon>Marchantiopsida</taxon>
        <taxon>Marchantiidae</taxon>
        <taxon>Marchantiales</taxon>
        <taxon>Marchantiaceae</taxon>
        <taxon>Marchantia</taxon>
    </lineage>
</organism>
<keyword evidence="3" id="KW-1185">Reference proteome</keyword>
<dbReference type="AlphaFoldDB" id="A0A2R6W9G0"/>
<dbReference type="Gramene" id="Mp5g02700.1">
    <property type="protein sequence ID" value="Mp5g02700.1.cds1"/>
    <property type="gene ID" value="Mp5g02700"/>
</dbReference>
<name>A0A2R6W9G0_MARPO</name>
<feature type="region of interest" description="Disordered" evidence="1">
    <location>
        <begin position="1"/>
        <end position="105"/>
    </location>
</feature>
<gene>
    <name evidence="2" type="ORF">MARPO_0124s0053</name>
</gene>